<dbReference type="AlphaFoldDB" id="A0A2Z4LVV5"/>
<evidence type="ECO:0000256" key="1">
    <source>
        <dbReference type="ARBA" id="ARBA00022722"/>
    </source>
</evidence>
<accession>A0A2Z4LVV5</accession>
<dbReference type="EMBL" id="CP030104">
    <property type="protein sequence ID" value="AWX45873.1"/>
    <property type="molecule type" value="Genomic_DNA"/>
</dbReference>
<dbReference type="InterPro" id="IPR012337">
    <property type="entry name" value="RNaseH-like_sf"/>
</dbReference>
<keyword evidence="5" id="KW-0548">Nucleotidyltransferase</keyword>
<dbReference type="SUPFAM" id="SSF53098">
    <property type="entry name" value="Ribonuclease H-like"/>
    <property type="match status" value="1"/>
</dbReference>
<gene>
    <name evidence="5" type="ORF">HME9304_02903</name>
</gene>
<dbReference type="GO" id="GO:0003887">
    <property type="term" value="F:DNA-directed DNA polymerase activity"/>
    <property type="evidence" value="ECO:0007669"/>
    <property type="project" value="UniProtKB-KW"/>
</dbReference>
<protein>
    <submittedName>
        <fullName evidence="5">DNA-directed DNA polymerase</fullName>
        <ecNumber evidence="5">2.7.7.7</ecNumber>
    </submittedName>
</protein>
<dbReference type="Proteomes" id="UP000248536">
    <property type="component" value="Chromosome"/>
</dbReference>
<dbReference type="GO" id="GO:0008408">
    <property type="term" value="F:3'-5' exonuclease activity"/>
    <property type="evidence" value="ECO:0007669"/>
    <property type="project" value="TreeGrafter"/>
</dbReference>
<keyword evidence="5" id="KW-0239">DNA-directed DNA polymerase</keyword>
<sequence>MGFFKKKSKLKLPVFWSNYYDYFKNKLPDTIEANQFVVFDTETTGLDYKRDRILCIGALKLKNNKISVKESLEIYISQTHYDAESAEIHGILKKDKKAQISELQALELFLGYIKNHALVGHHVMFDVNMVNEALKRNGLPKLKNKTLDTALLYKKTLLTTTLLQRKEQYTLDDLAEKFSISKKDRHTALGDALITSIAFLAIVDKLKPNNLKELIKKQHPSKYSL</sequence>
<proteinExistence type="predicted"/>
<dbReference type="InterPro" id="IPR006054">
    <property type="entry name" value="DnaQ"/>
</dbReference>
<dbReference type="RefSeq" id="WP_112379223.1">
    <property type="nucleotide sequence ID" value="NZ_CP030104.1"/>
</dbReference>
<dbReference type="InterPro" id="IPR013520">
    <property type="entry name" value="Ribonucl_H"/>
</dbReference>
<dbReference type="CDD" id="cd06127">
    <property type="entry name" value="DEDDh"/>
    <property type="match status" value="1"/>
</dbReference>
<dbReference type="SMART" id="SM00479">
    <property type="entry name" value="EXOIII"/>
    <property type="match status" value="1"/>
</dbReference>
<dbReference type="Gene3D" id="3.30.420.10">
    <property type="entry name" value="Ribonuclease H-like superfamily/Ribonuclease H"/>
    <property type="match status" value="1"/>
</dbReference>
<keyword evidence="6" id="KW-1185">Reference proteome</keyword>
<feature type="domain" description="Exonuclease" evidence="4">
    <location>
        <begin position="35"/>
        <end position="208"/>
    </location>
</feature>
<dbReference type="KEGG" id="spon:HME9304_02903"/>
<keyword evidence="3" id="KW-0269">Exonuclease</keyword>
<dbReference type="GO" id="GO:0003677">
    <property type="term" value="F:DNA binding"/>
    <property type="evidence" value="ECO:0007669"/>
    <property type="project" value="InterPro"/>
</dbReference>
<keyword evidence="5" id="KW-0808">Transferase</keyword>
<dbReference type="Pfam" id="PF00929">
    <property type="entry name" value="RNase_T"/>
    <property type="match status" value="1"/>
</dbReference>
<evidence type="ECO:0000313" key="5">
    <source>
        <dbReference type="EMBL" id="AWX45873.1"/>
    </source>
</evidence>
<dbReference type="EC" id="2.7.7.7" evidence="5"/>
<evidence type="ECO:0000313" key="6">
    <source>
        <dbReference type="Proteomes" id="UP000248536"/>
    </source>
</evidence>
<reference evidence="5 6" key="1">
    <citation type="submission" date="2018-06" db="EMBL/GenBank/DDBJ databases">
        <title>Spongiibacterium sp. HME9304 Genome sequencing and assembly.</title>
        <authorList>
            <person name="Kang H."/>
            <person name="Kim H."/>
            <person name="Joh K."/>
        </authorList>
    </citation>
    <scope>NUCLEOTIDE SEQUENCE [LARGE SCALE GENOMIC DNA]</scope>
    <source>
        <strain evidence="5 6">HME9304</strain>
    </source>
</reference>
<dbReference type="PANTHER" id="PTHR30231">
    <property type="entry name" value="DNA POLYMERASE III SUBUNIT EPSILON"/>
    <property type="match status" value="1"/>
</dbReference>
<dbReference type="OrthoDB" id="9803913at2"/>
<dbReference type="NCBIfam" id="TIGR00573">
    <property type="entry name" value="dnaq"/>
    <property type="match status" value="1"/>
</dbReference>
<organism evidence="5 6">
    <name type="scientific">Flagellimonas maritima</name>
    <dbReference type="NCBI Taxonomy" id="1383885"/>
    <lineage>
        <taxon>Bacteria</taxon>
        <taxon>Pseudomonadati</taxon>
        <taxon>Bacteroidota</taxon>
        <taxon>Flavobacteriia</taxon>
        <taxon>Flavobacteriales</taxon>
        <taxon>Flavobacteriaceae</taxon>
        <taxon>Flagellimonas</taxon>
    </lineage>
</organism>
<evidence type="ECO:0000259" key="4">
    <source>
        <dbReference type="SMART" id="SM00479"/>
    </source>
</evidence>
<keyword evidence="1" id="KW-0540">Nuclease</keyword>
<dbReference type="GO" id="GO:0005829">
    <property type="term" value="C:cytosol"/>
    <property type="evidence" value="ECO:0007669"/>
    <property type="project" value="TreeGrafter"/>
</dbReference>
<name>A0A2Z4LVV5_9FLAO</name>
<dbReference type="InterPro" id="IPR036397">
    <property type="entry name" value="RNaseH_sf"/>
</dbReference>
<dbReference type="PANTHER" id="PTHR30231:SF4">
    <property type="entry name" value="PROTEIN NEN2"/>
    <property type="match status" value="1"/>
</dbReference>
<evidence type="ECO:0000256" key="2">
    <source>
        <dbReference type="ARBA" id="ARBA00022801"/>
    </source>
</evidence>
<evidence type="ECO:0000256" key="3">
    <source>
        <dbReference type="ARBA" id="ARBA00022839"/>
    </source>
</evidence>
<keyword evidence="2" id="KW-0378">Hydrolase</keyword>
<dbReference type="GO" id="GO:0006260">
    <property type="term" value="P:DNA replication"/>
    <property type="evidence" value="ECO:0007669"/>
    <property type="project" value="InterPro"/>
</dbReference>